<proteinExistence type="inferred from homology"/>
<dbReference type="RefSeq" id="WP_055299609.1">
    <property type="nucleotide sequence ID" value="NZ_BLYK01000048.1"/>
</dbReference>
<comment type="subcellular location">
    <subcellularLocation>
        <location evidence="1">Cell membrane</location>
        <topology evidence="1">Multi-pass membrane protein</topology>
    </subcellularLocation>
</comment>
<organism evidence="10 11">
    <name type="scientific">Anaerobutyricum hallii</name>
    <dbReference type="NCBI Taxonomy" id="39488"/>
    <lineage>
        <taxon>Bacteria</taxon>
        <taxon>Bacillati</taxon>
        <taxon>Bacillota</taxon>
        <taxon>Clostridia</taxon>
        <taxon>Lachnospirales</taxon>
        <taxon>Lachnospiraceae</taxon>
        <taxon>Anaerobutyricum</taxon>
    </lineage>
</organism>
<keyword evidence="4 8" id="KW-0812">Transmembrane</keyword>
<evidence type="ECO:0000256" key="3">
    <source>
        <dbReference type="ARBA" id="ARBA00022475"/>
    </source>
</evidence>
<dbReference type="PANTHER" id="PTHR32309">
    <property type="entry name" value="TYROSINE-PROTEIN KINASE"/>
    <property type="match status" value="1"/>
</dbReference>
<name>A0A174IX38_9FIRM</name>
<dbReference type="InterPro" id="IPR003856">
    <property type="entry name" value="LPS_length_determ_N"/>
</dbReference>
<evidence type="ECO:0000259" key="9">
    <source>
        <dbReference type="Pfam" id="PF02706"/>
    </source>
</evidence>
<evidence type="ECO:0000256" key="1">
    <source>
        <dbReference type="ARBA" id="ARBA00004651"/>
    </source>
</evidence>
<evidence type="ECO:0000256" key="4">
    <source>
        <dbReference type="ARBA" id="ARBA00022692"/>
    </source>
</evidence>
<feature type="domain" description="Polysaccharide chain length determinant N-terminal" evidence="9">
    <location>
        <begin position="38"/>
        <end position="127"/>
    </location>
</feature>
<evidence type="ECO:0000256" key="7">
    <source>
        <dbReference type="SAM" id="MobiDB-lite"/>
    </source>
</evidence>
<keyword evidence="6 8" id="KW-0472">Membrane</keyword>
<evidence type="ECO:0000256" key="8">
    <source>
        <dbReference type="SAM" id="Phobius"/>
    </source>
</evidence>
<comment type="similarity">
    <text evidence="2">Belongs to the CpsC/CapA family.</text>
</comment>
<protein>
    <submittedName>
        <fullName evidence="10">Capsular polysaccharide type 8 biosynthesis protein cap8A</fullName>
    </submittedName>
</protein>
<dbReference type="PANTHER" id="PTHR32309:SF13">
    <property type="entry name" value="FERRIC ENTEROBACTIN TRANSPORT PROTEIN FEPE"/>
    <property type="match status" value="1"/>
</dbReference>
<dbReference type="EMBL" id="CYZL01000030">
    <property type="protein sequence ID" value="CUO91964.1"/>
    <property type="molecule type" value="Genomic_DNA"/>
</dbReference>
<evidence type="ECO:0000256" key="2">
    <source>
        <dbReference type="ARBA" id="ARBA00006683"/>
    </source>
</evidence>
<evidence type="ECO:0000256" key="5">
    <source>
        <dbReference type="ARBA" id="ARBA00022989"/>
    </source>
</evidence>
<dbReference type="GO" id="GO:0004713">
    <property type="term" value="F:protein tyrosine kinase activity"/>
    <property type="evidence" value="ECO:0007669"/>
    <property type="project" value="TreeGrafter"/>
</dbReference>
<feature type="region of interest" description="Disordered" evidence="7">
    <location>
        <begin position="1"/>
        <end position="20"/>
    </location>
</feature>
<dbReference type="GO" id="GO:0005886">
    <property type="term" value="C:plasma membrane"/>
    <property type="evidence" value="ECO:0007669"/>
    <property type="project" value="UniProtKB-SubCell"/>
</dbReference>
<evidence type="ECO:0000313" key="11">
    <source>
        <dbReference type="Proteomes" id="UP000095679"/>
    </source>
</evidence>
<sequence length="274" mass="30602">MSLINNRNEESTPEFEVISGGKEDVRSSFADRTEEETEIDLIDLAWALLDKIHYIVLCFLIGAVIMNAYSYFLVRPTYKSTAKMYVVSASKNSVVDLDALNIGTSLTADYEQLMLSYPVLEQVINKLNLDMDSDTLAKMITLENPTDTRILNINVVSTDPKSARDIANTLMDVSVDYLPKTMSTNAPNVAQKAKLADHKAGPSYTKYTMIGALAGAFLYCMYLVVKYLMDDTIHTADDMEKYFDIVPLAVIPDVEELASEKQQKKGKLEKGFSK</sequence>
<evidence type="ECO:0000256" key="6">
    <source>
        <dbReference type="ARBA" id="ARBA00023136"/>
    </source>
</evidence>
<feature type="transmembrane region" description="Helical" evidence="8">
    <location>
        <begin position="207"/>
        <end position="229"/>
    </location>
</feature>
<feature type="transmembrane region" description="Helical" evidence="8">
    <location>
        <begin position="52"/>
        <end position="74"/>
    </location>
</feature>
<dbReference type="InterPro" id="IPR050445">
    <property type="entry name" value="Bact_polysacc_biosynth/exp"/>
</dbReference>
<gene>
    <name evidence="10" type="primary">cap8A</name>
    <name evidence="10" type="ORF">ERS852450_02667</name>
</gene>
<keyword evidence="5 8" id="KW-1133">Transmembrane helix</keyword>
<reference evidence="10 11" key="1">
    <citation type="submission" date="2015-09" db="EMBL/GenBank/DDBJ databases">
        <authorList>
            <consortium name="Pathogen Informatics"/>
        </authorList>
    </citation>
    <scope>NUCLEOTIDE SEQUENCE [LARGE SCALE GENOMIC DNA]</scope>
    <source>
        <strain evidence="10 11">2789STDY5834835</strain>
    </source>
</reference>
<dbReference type="AlphaFoldDB" id="A0A174IX38"/>
<evidence type="ECO:0000313" key="10">
    <source>
        <dbReference type="EMBL" id="CUO91964.1"/>
    </source>
</evidence>
<accession>A0A174IX38</accession>
<keyword evidence="3" id="KW-1003">Cell membrane</keyword>
<dbReference type="Pfam" id="PF02706">
    <property type="entry name" value="Wzz"/>
    <property type="match status" value="1"/>
</dbReference>
<dbReference type="Proteomes" id="UP000095679">
    <property type="component" value="Unassembled WGS sequence"/>
</dbReference>